<evidence type="ECO:0000313" key="11">
    <source>
        <dbReference type="Proteomes" id="UP000002484"/>
    </source>
</evidence>
<keyword evidence="3" id="KW-1003">Cell membrane</keyword>
<proteinExistence type="inferred from homology"/>
<dbReference type="Proteomes" id="UP000002484">
    <property type="component" value="Chromosome"/>
</dbReference>
<evidence type="ECO:0000256" key="4">
    <source>
        <dbReference type="ARBA" id="ARBA00022692"/>
    </source>
</evidence>
<evidence type="ECO:0000256" key="6">
    <source>
        <dbReference type="ARBA" id="ARBA00023136"/>
    </source>
</evidence>
<dbReference type="GO" id="GO:0042918">
    <property type="term" value="P:alkanesulfonate transmembrane transport"/>
    <property type="evidence" value="ECO:0007669"/>
    <property type="project" value="UniProtKB-ARBA"/>
</dbReference>
<name>E3JBS8_PSEI1</name>
<dbReference type="AlphaFoldDB" id="E3JBS8"/>
<dbReference type="OrthoDB" id="9796361at2"/>
<feature type="transmembrane region" description="Helical" evidence="7">
    <location>
        <begin position="221"/>
        <end position="251"/>
    </location>
</feature>
<dbReference type="HOGENOM" id="CLU_046113_1_2_11"/>
<keyword evidence="5 7" id="KW-1133">Transmembrane helix</keyword>
<keyword evidence="4 7" id="KW-0812">Transmembrane</keyword>
<dbReference type="PANTHER" id="PTHR30151:SF38">
    <property type="entry name" value="ALIPHATIC SULFONATES TRANSPORT PERMEASE PROTEIN SSUC-RELATED"/>
    <property type="match status" value="1"/>
</dbReference>
<dbReference type="RefSeq" id="WP_013424216.1">
    <property type="nucleotide sequence ID" value="NC_014666.1"/>
</dbReference>
<reference evidence="10 11" key="1">
    <citation type="submission" date="2010-10" db="EMBL/GenBank/DDBJ databases">
        <title>Complete sequence of Frankia sp. EuI1c.</title>
        <authorList>
            <consortium name="US DOE Joint Genome Institute"/>
            <person name="Lucas S."/>
            <person name="Copeland A."/>
            <person name="Lapidus A."/>
            <person name="Cheng J.-F."/>
            <person name="Bruce D."/>
            <person name="Goodwin L."/>
            <person name="Pitluck S."/>
            <person name="Chertkov O."/>
            <person name="Detter J.C."/>
            <person name="Han C."/>
            <person name="Tapia R."/>
            <person name="Land M."/>
            <person name="Hauser L."/>
            <person name="Jeffries C."/>
            <person name="Kyrpides N."/>
            <person name="Ivanova N."/>
            <person name="Mikhailova N."/>
            <person name="Beauchemin N."/>
            <person name="Sen A."/>
            <person name="Sur S.A."/>
            <person name="Gtari M."/>
            <person name="Wall L."/>
            <person name="Tisa L."/>
            <person name="Woyke T."/>
        </authorList>
    </citation>
    <scope>NUCLEOTIDE SEQUENCE [LARGE SCALE GENOMIC DNA]</scope>
    <source>
        <strain evidence="11">DSM 45817 / CECT 9037 / EuI1c</strain>
    </source>
</reference>
<dbReference type="InParanoid" id="E3JBS8"/>
<evidence type="ECO:0000313" key="10">
    <source>
        <dbReference type="EMBL" id="ADP81098.1"/>
    </source>
</evidence>
<feature type="transmembrane region" description="Helical" evidence="7">
    <location>
        <begin position="181"/>
        <end position="200"/>
    </location>
</feature>
<keyword evidence="11" id="KW-1185">Reference proteome</keyword>
<dbReference type="PANTHER" id="PTHR30151">
    <property type="entry name" value="ALKANE SULFONATE ABC TRANSPORTER-RELATED, MEMBRANE SUBUNIT"/>
    <property type="match status" value="1"/>
</dbReference>
<dbReference type="FunFam" id="1.10.3720.10:FF:000003">
    <property type="entry name" value="Aliphatic sulfonate ABC transporter permease"/>
    <property type="match status" value="1"/>
</dbReference>
<comment type="subcellular location">
    <subcellularLocation>
        <location evidence="1 7">Cell membrane</location>
        <topology evidence="1 7">Multi-pass membrane protein</topology>
    </subcellularLocation>
</comment>
<dbReference type="Pfam" id="PF00528">
    <property type="entry name" value="BPD_transp_1"/>
    <property type="match status" value="1"/>
</dbReference>
<dbReference type="eggNOG" id="COG0600">
    <property type="taxonomic scope" value="Bacteria"/>
</dbReference>
<dbReference type="Gene3D" id="1.10.3720.10">
    <property type="entry name" value="MetI-like"/>
    <property type="match status" value="1"/>
</dbReference>
<dbReference type="EMBL" id="CP002299">
    <property type="protein sequence ID" value="ADP81098.1"/>
    <property type="molecule type" value="Genomic_DNA"/>
</dbReference>
<evidence type="ECO:0000259" key="9">
    <source>
        <dbReference type="PROSITE" id="PS50928"/>
    </source>
</evidence>
<protein>
    <submittedName>
        <fullName evidence="10">Binding-protein-dependent transport systems inner membrane component</fullName>
    </submittedName>
</protein>
<dbReference type="InterPro" id="IPR035906">
    <property type="entry name" value="MetI-like_sf"/>
</dbReference>
<dbReference type="STRING" id="298654.FraEuI1c_3075"/>
<dbReference type="CDD" id="cd06261">
    <property type="entry name" value="TM_PBP2"/>
    <property type="match status" value="1"/>
</dbReference>
<evidence type="ECO:0000256" key="5">
    <source>
        <dbReference type="ARBA" id="ARBA00022989"/>
    </source>
</evidence>
<dbReference type="GO" id="GO:0005886">
    <property type="term" value="C:plasma membrane"/>
    <property type="evidence" value="ECO:0007669"/>
    <property type="project" value="UniProtKB-SubCell"/>
</dbReference>
<evidence type="ECO:0000256" key="2">
    <source>
        <dbReference type="ARBA" id="ARBA00022448"/>
    </source>
</evidence>
<keyword evidence="6 7" id="KW-0472">Membrane</keyword>
<dbReference type="SUPFAM" id="SSF161098">
    <property type="entry name" value="MetI-like"/>
    <property type="match status" value="1"/>
</dbReference>
<dbReference type="PROSITE" id="PS50928">
    <property type="entry name" value="ABC_TM1"/>
    <property type="match status" value="1"/>
</dbReference>
<evidence type="ECO:0000256" key="8">
    <source>
        <dbReference type="SAM" id="MobiDB-lite"/>
    </source>
</evidence>
<feature type="region of interest" description="Disordered" evidence="8">
    <location>
        <begin position="1"/>
        <end position="21"/>
    </location>
</feature>
<feature type="compositionally biased region" description="Low complexity" evidence="8">
    <location>
        <begin position="12"/>
        <end position="21"/>
    </location>
</feature>
<feature type="domain" description="ABC transmembrane type-1" evidence="9">
    <location>
        <begin position="111"/>
        <end position="295"/>
    </location>
</feature>
<evidence type="ECO:0000256" key="1">
    <source>
        <dbReference type="ARBA" id="ARBA00004651"/>
    </source>
</evidence>
<gene>
    <name evidence="10" type="ordered locus">FraEuI1c_3075</name>
</gene>
<comment type="similarity">
    <text evidence="7">Belongs to the binding-protein-dependent transport system permease family.</text>
</comment>
<dbReference type="KEGG" id="fri:FraEuI1c_3075"/>
<feature type="transmembrane region" description="Helical" evidence="7">
    <location>
        <begin position="271"/>
        <end position="295"/>
    </location>
</feature>
<feature type="transmembrane region" description="Helical" evidence="7">
    <location>
        <begin position="122"/>
        <end position="145"/>
    </location>
</feature>
<evidence type="ECO:0000256" key="7">
    <source>
        <dbReference type="RuleBase" id="RU363032"/>
    </source>
</evidence>
<dbReference type="InterPro" id="IPR000515">
    <property type="entry name" value="MetI-like"/>
</dbReference>
<accession>E3JBS8</accession>
<sequence length="309" mass="32812">MTLSEITEAGRAPSAKPVAAKPVSAKPVSAEPILAVAAPARGLVRLPTRRPGEAAGSRWRVPRGVERLAGVVLLFAGWQLASSAGWLSPRVLAGPSAVVTVGWDLARDGTLWAALQASLWRVLWGLGLGVPIGVVLALASGLTRVGDDLVDANIQMLRFVPIIGIQPLLILWLGLGETAKISLIVMGVAFPIYVNTSVAIKSLHPGYRELADVAGLSRAGLIRHVVIPGALPSFLVGLRLAAAVAWLLLVFAEQLNAHSGIGYLMIRAQTFFQSDVIVLCLVIYALLGLVTDGLIRLLDRRVLRWQPGR</sequence>
<keyword evidence="2 7" id="KW-0813">Transport</keyword>
<feature type="transmembrane region" description="Helical" evidence="7">
    <location>
        <begin position="157"/>
        <end position="175"/>
    </location>
</feature>
<evidence type="ECO:0000256" key="3">
    <source>
        <dbReference type="ARBA" id="ARBA00022475"/>
    </source>
</evidence>
<organism evidence="10 11">
    <name type="scientific">Pseudofrankia inefficax (strain DSM 45817 / CECT 9037 / DDB 130130 / EuI1c)</name>
    <name type="common">Frankia inefficax</name>
    <dbReference type="NCBI Taxonomy" id="298654"/>
    <lineage>
        <taxon>Bacteria</taxon>
        <taxon>Bacillati</taxon>
        <taxon>Actinomycetota</taxon>
        <taxon>Actinomycetes</taxon>
        <taxon>Frankiales</taxon>
        <taxon>Frankiaceae</taxon>
        <taxon>Pseudofrankia</taxon>
    </lineage>
</organism>